<gene>
    <name evidence="1" type="ORF">EK398_06590</name>
</gene>
<accession>A0A437ULJ2</accession>
<dbReference type="Proteomes" id="UP000288388">
    <property type="component" value="Unassembled WGS sequence"/>
</dbReference>
<organism evidence="1 2">
    <name type="scientific">Enterococcus avium</name>
    <name type="common">Streptococcus avium</name>
    <dbReference type="NCBI Taxonomy" id="33945"/>
    <lineage>
        <taxon>Bacteria</taxon>
        <taxon>Bacillati</taxon>
        <taxon>Bacillota</taxon>
        <taxon>Bacilli</taxon>
        <taxon>Lactobacillales</taxon>
        <taxon>Enterococcaceae</taxon>
        <taxon>Enterococcus</taxon>
    </lineage>
</organism>
<evidence type="ECO:0000313" key="2">
    <source>
        <dbReference type="Proteomes" id="UP000288388"/>
    </source>
</evidence>
<evidence type="ECO:0008006" key="3">
    <source>
        <dbReference type="Google" id="ProtNLM"/>
    </source>
</evidence>
<protein>
    <recommendedName>
        <fullName evidence="3">Transcriptional regulator</fullName>
    </recommendedName>
</protein>
<name>A0A437ULJ2_ENTAV</name>
<sequence length="68" mass="7942">MMQDIKEVFWSNVNWHRENKGLFWTDLVQGSAPNARNKTANITLNKVQKIAEDLGISDYAILFESWEE</sequence>
<comment type="caution">
    <text evidence="1">The sequence shown here is derived from an EMBL/GenBank/DDBJ whole genome shotgun (WGS) entry which is preliminary data.</text>
</comment>
<reference evidence="1 2" key="1">
    <citation type="submission" date="2018-12" db="EMBL/GenBank/DDBJ databases">
        <title>A novel vanA-carrying plasmid in a clinical isolate of Enterococcus avium.</title>
        <authorList>
            <person name="Bernasconi O.J."/>
            <person name="Luzzaro F."/>
            <person name="Endimiani A."/>
        </authorList>
    </citation>
    <scope>NUCLEOTIDE SEQUENCE [LARGE SCALE GENOMIC DNA]</scope>
    <source>
        <strain evidence="1 2">LC0559/18</strain>
    </source>
</reference>
<proteinExistence type="predicted"/>
<evidence type="ECO:0000313" key="1">
    <source>
        <dbReference type="EMBL" id="RVU94537.1"/>
    </source>
</evidence>
<dbReference type="EMBL" id="RYZS01000001">
    <property type="protein sequence ID" value="RVU94537.1"/>
    <property type="molecule type" value="Genomic_DNA"/>
</dbReference>
<dbReference type="AlphaFoldDB" id="A0A437ULJ2"/>